<dbReference type="PIRSF" id="PIRSF037307">
    <property type="entry name" value="Lhr-like_helic_prd"/>
    <property type="match status" value="1"/>
</dbReference>
<sequence length="929" mass="105414">MNSGPGQAAEREEDILLMLDRRLRSALEARNITDLHPVQKNVFLPIYSGENVLVCAPTGIGKTEAAMLPVLQKMVEKPFRGGISCIYITPLRALNRDMFVRLRELASSVGLSVAVRHGDTGQSERNRQSSNPPDILITTPETVQILLVGSRLRAALSSVRYVIIDELHELVNGERGAQLSVALERLVNIAGEFQRIGLSATVGSPEEISALMTWTGKVRIANLPVDKERVIGVRCPVPDGQTGSIAANLQVDEGMASAIQMTENIILENRSTLFFVNTRDLAEAISSRFHMWKPDFPIGVHHGSLSRELRVQMEEEFKSGKLRCLVCTSSLELGIDIGTADFTLQFNSPRQVTRLLQRVGRSGHRADRVSMGCIVAYDEDEIMEAAVISRRALREELEEQKVREKPLAVLSNQIVAMSSEGTYDREGMYSTLRRSYPFRNLTLGEFSDIFNFALDNRMIRIVDGKVRRSARGLKYFYENISMIRDERTYSVRDISTRKVIGTLDESFVISFAEEGAAFITHGRSWRVVELRDTEILVEPISVFGALPSWVGEEIPVPYEVAQEVGRLRERRNFDDYPMDDESKRRVEQYLASVKEPHVLATDRRIVIEFEGYTRAVVNACFGSRVNETLARVIAAVISARSGESVGIDLDPYRIVLDLPRSAKKDWVAEALRELPPEALYSFLRKIVSNLSYSRWQFLYVAKKFGIIRKDADYRELNMTKLMQSFEHTPVMEETLEKTIWETMDIEKTEEVLRRIRSGELEIVYAPISRIGKKALDSTRELYKPSRADRSILLALRKRLMEEEFTMLCLNCEARWKTKAAREGRRIRCWKCSSPMVAAVSGYELDRVPKHLHSAKKMSEQNIRDVRKLRKNANLVMEFGQRALIVLAGRGIGPDSAARILSKQASTEEELLKDVLEQEIIFARTKRFWD</sequence>
<dbReference type="InterPro" id="IPR017170">
    <property type="entry name" value="Lhr-like"/>
</dbReference>
<evidence type="ECO:0000256" key="1">
    <source>
        <dbReference type="ARBA" id="ARBA00022741"/>
    </source>
</evidence>
<evidence type="ECO:0000256" key="2">
    <source>
        <dbReference type="ARBA" id="ARBA00022763"/>
    </source>
</evidence>
<dbReference type="GO" id="GO:0006281">
    <property type="term" value="P:DNA repair"/>
    <property type="evidence" value="ECO:0007669"/>
    <property type="project" value="UniProtKB-KW"/>
</dbReference>
<dbReference type="Pfam" id="PF00270">
    <property type="entry name" value="DEAD"/>
    <property type="match status" value="1"/>
</dbReference>
<evidence type="ECO:0000256" key="5">
    <source>
        <dbReference type="ARBA" id="ARBA00022840"/>
    </source>
</evidence>
<dbReference type="EMBL" id="JAGVSJ010000021">
    <property type="protein sequence ID" value="MBX8632334.1"/>
    <property type="molecule type" value="Genomic_DNA"/>
</dbReference>
<evidence type="ECO:0000259" key="11">
    <source>
        <dbReference type="PROSITE" id="PS51194"/>
    </source>
</evidence>
<comment type="similarity">
    <text evidence="9">Belongs to the Lhr helicase family. Lhr-Core subfamily.</text>
</comment>
<dbReference type="GO" id="GO:0004386">
    <property type="term" value="F:helicase activity"/>
    <property type="evidence" value="ECO:0007669"/>
    <property type="project" value="UniProtKB-KW"/>
</dbReference>
<dbReference type="SUPFAM" id="SSF52540">
    <property type="entry name" value="P-loop containing nucleoside triphosphate hydrolases"/>
    <property type="match status" value="1"/>
</dbReference>
<evidence type="ECO:0000313" key="13">
    <source>
        <dbReference type="Proteomes" id="UP000716004"/>
    </source>
</evidence>
<dbReference type="AlphaFoldDB" id="A0A8J7YKU9"/>
<comment type="caution">
    <text evidence="12">The sequence shown here is derived from an EMBL/GenBank/DDBJ whole genome shotgun (WGS) entry which is preliminary data.</text>
</comment>
<reference evidence="12" key="1">
    <citation type="submission" date="2021-04" db="EMBL/GenBank/DDBJ databases">
        <title>Genomic insights into ecological role and evolution of a novel Thermoplasmata order Candidatus Sysuiplasmatales.</title>
        <authorList>
            <person name="Yuan Y."/>
        </authorList>
    </citation>
    <scope>NUCLEOTIDE SEQUENCE</scope>
    <source>
        <strain evidence="12">YP2-bin.285</strain>
    </source>
</reference>
<evidence type="ECO:0000256" key="3">
    <source>
        <dbReference type="ARBA" id="ARBA00022801"/>
    </source>
</evidence>
<name>A0A8J7YKU9_9ARCH</name>
<dbReference type="InterPro" id="IPR045628">
    <property type="entry name" value="Lhr_WH_dom"/>
</dbReference>
<dbReference type="SMART" id="SM00490">
    <property type="entry name" value="HELICc"/>
    <property type="match status" value="1"/>
</dbReference>
<evidence type="ECO:0000256" key="4">
    <source>
        <dbReference type="ARBA" id="ARBA00022806"/>
    </source>
</evidence>
<dbReference type="Pfam" id="PF19306">
    <property type="entry name" value="WHD_Lhr"/>
    <property type="match status" value="1"/>
</dbReference>
<dbReference type="GO" id="GO:0140097">
    <property type="term" value="F:catalytic activity, acting on DNA"/>
    <property type="evidence" value="ECO:0007669"/>
    <property type="project" value="UniProtKB-ARBA"/>
</dbReference>
<keyword evidence="5" id="KW-0067">ATP-binding</keyword>
<keyword evidence="8" id="KW-0413">Isomerase</keyword>
<evidence type="ECO:0000313" key="12">
    <source>
        <dbReference type="EMBL" id="MBX8632334.1"/>
    </source>
</evidence>
<dbReference type="GO" id="GO:0005524">
    <property type="term" value="F:ATP binding"/>
    <property type="evidence" value="ECO:0007669"/>
    <property type="project" value="UniProtKB-KW"/>
</dbReference>
<dbReference type="Proteomes" id="UP000716004">
    <property type="component" value="Unassembled WGS sequence"/>
</dbReference>
<dbReference type="PANTHER" id="PTHR47962">
    <property type="entry name" value="ATP-DEPENDENT HELICASE LHR-RELATED-RELATED"/>
    <property type="match status" value="1"/>
</dbReference>
<keyword evidence="7" id="KW-0234">DNA repair</keyword>
<dbReference type="Pfam" id="PF08494">
    <property type="entry name" value="DEAD_assoc"/>
    <property type="match status" value="1"/>
</dbReference>
<keyword evidence="1" id="KW-0547">Nucleotide-binding</keyword>
<dbReference type="InterPro" id="IPR001650">
    <property type="entry name" value="Helicase_C-like"/>
</dbReference>
<keyword evidence="4 12" id="KW-0347">Helicase</keyword>
<evidence type="ECO:0000256" key="8">
    <source>
        <dbReference type="ARBA" id="ARBA00023235"/>
    </source>
</evidence>
<proteinExistence type="inferred from homology"/>
<dbReference type="PROSITE" id="PS51192">
    <property type="entry name" value="HELICASE_ATP_BIND_1"/>
    <property type="match status" value="1"/>
</dbReference>
<evidence type="ECO:0000256" key="9">
    <source>
        <dbReference type="ARBA" id="ARBA00093467"/>
    </source>
</evidence>
<dbReference type="PANTHER" id="PTHR47962:SF5">
    <property type="entry name" value="ATP-DEPENDENT HELICASE LHR-RELATED"/>
    <property type="match status" value="1"/>
</dbReference>
<feature type="domain" description="Helicase ATP-binding" evidence="10">
    <location>
        <begin position="43"/>
        <end position="207"/>
    </location>
</feature>
<dbReference type="PROSITE" id="PS51194">
    <property type="entry name" value="HELICASE_CTER"/>
    <property type="match status" value="1"/>
</dbReference>
<dbReference type="InterPro" id="IPR052511">
    <property type="entry name" value="ATP-dep_Helicase"/>
</dbReference>
<dbReference type="InterPro" id="IPR027417">
    <property type="entry name" value="P-loop_NTPase"/>
</dbReference>
<dbReference type="Pfam" id="PF00271">
    <property type="entry name" value="Helicase_C"/>
    <property type="match status" value="1"/>
</dbReference>
<keyword evidence="2" id="KW-0227">DNA damage</keyword>
<dbReference type="InterPro" id="IPR013701">
    <property type="entry name" value="Lhr-like_DEAD/DEAH_assoc"/>
</dbReference>
<keyword evidence="6" id="KW-0238">DNA-binding</keyword>
<dbReference type="InterPro" id="IPR011545">
    <property type="entry name" value="DEAD/DEAH_box_helicase_dom"/>
</dbReference>
<dbReference type="CDD" id="cd17922">
    <property type="entry name" value="DEXHc_LHR-like"/>
    <property type="match status" value="1"/>
</dbReference>
<evidence type="ECO:0000256" key="7">
    <source>
        <dbReference type="ARBA" id="ARBA00023204"/>
    </source>
</evidence>
<gene>
    <name evidence="12" type="ORF">J9259_07460</name>
</gene>
<organism evidence="12 13">
    <name type="scientific">Candidatus Sysuiplasma superficiale</name>
    <dbReference type="NCBI Taxonomy" id="2823368"/>
    <lineage>
        <taxon>Archaea</taxon>
        <taxon>Methanobacteriati</taxon>
        <taxon>Thermoplasmatota</taxon>
        <taxon>Thermoplasmata</taxon>
        <taxon>Candidatus Sysuiplasmatales</taxon>
        <taxon>Candidatus Sysuiplasmataceae</taxon>
        <taxon>Candidatus Sysuiplasma</taxon>
    </lineage>
</organism>
<dbReference type="InterPro" id="IPR014001">
    <property type="entry name" value="Helicase_ATP-bd"/>
</dbReference>
<accession>A0A8J7YKU9</accession>
<dbReference type="SMART" id="SM00487">
    <property type="entry name" value="DEXDc"/>
    <property type="match status" value="1"/>
</dbReference>
<dbReference type="Gene3D" id="3.40.50.300">
    <property type="entry name" value="P-loop containing nucleotide triphosphate hydrolases"/>
    <property type="match status" value="2"/>
</dbReference>
<feature type="domain" description="Helicase C-terminal" evidence="11">
    <location>
        <begin position="260"/>
        <end position="408"/>
    </location>
</feature>
<dbReference type="GO" id="GO:0003677">
    <property type="term" value="F:DNA binding"/>
    <property type="evidence" value="ECO:0007669"/>
    <property type="project" value="UniProtKB-KW"/>
</dbReference>
<evidence type="ECO:0000259" key="10">
    <source>
        <dbReference type="PROSITE" id="PS51192"/>
    </source>
</evidence>
<protein>
    <submittedName>
        <fullName evidence="12">DEAD/DEAH box helicase</fullName>
    </submittedName>
</protein>
<evidence type="ECO:0000256" key="6">
    <source>
        <dbReference type="ARBA" id="ARBA00023125"/>
    </source>
</evidence>
<dbReference type="GO" id="GO:0016887">
    <property type="term" value="F:ATP hydrolysis activity"/>
    <property type="evidence" value="ECO:0007669"/>
    <property type="project" value="TreeGrafter"/>
</dbReference>
<keyword evidence="3" id="KW-0378">Hydrolase</keyword>